<gene>
    <name evidence="3" type="ORF">Tci_032922</name>
</gene>
<dbReference type="PANTHER" id="PTHR11439:SF524">
    <property type="entry name" value="RNA-DIRECTED DNA POLYMERASE, PROTEIN KINASE RLK-PELLE-DLSV FAMILY"/>
    <property type="match status" value="1"/>
</dbReference>
<dbReference type="PANTHER" id="PTHR11439">
    <property type="entry name" value="GAG-POL-RELATED RETROTRANSPOSON"/>
    <property type="match status" value="1"/>
</dbReference>
<evidence type="ECO:0000259" key="2">
    <source>
        <dbReference type="Pfam" id="PF07727"/>
    </source>
</evidence>
<keyword evidence="1" id="KW-1133">Transmembrane helix</keyword>
<keyword evidence="1" id="KW-0472">Membrane</keyword>
<proteinExistence type="predicted"/>
<accession>A0A6L2LKZ8</accession>
<feature type="domain" description="Reverse transcriptase Ty1/copia-type" evidence="2">
    <location>
        <begin position="616"/>
        <end position="667"/>
    </location>
</feature>
<feature type="transmembrane region" description="Helical" evidence="1">
    <location>
        <begin position="28"/>
        <end position="48"/>
    </location>
</feature>
<reference evidence="3" key="1">
    <citation type="journal article" date="2019" name="Sci. Rep.">
        <title>Draft genome of Tanacetum cinerariifolium, the natural source of mosquito coil.</title>
        <authorList>
            <person name="Yamashiro T."/>
            <person name="Shiraishi A."/>
            <person name="Satake H."/>
            <person name="Nakayama K."/>
        </authorList>
    </citation>
    <scope>NUCLEOTIDE SEQUENCE</scope>
</reference>
<dbReference type="EMBL" id="BKCJ010004420">
    <property type="protein sequence ID" value="GEU60944.1"/>
    <property type="molecule type" value="Genomic_DNA"/>
</dbReference>
<evidence type="ECO:0000313" key="3">
    <source>
        <dbReference type="EMBL" id="GEU60944.1"/>
    </source>
</evidence>
<dbReference type="AlphaFoldDB" id="A0A6L2LKZ8"/>
<evidence type="ECO:0000256" key="1">
    <source>
        <dbReference type="SAM" id="Phobius"/>
    </source>
</evidence>
<dbReference type="InterPro" id="IPR043502">
    <property type="entry name" value="DNA/RNA_pol_sf"/>
</dbReference>
<organism evidence="3">
    <name type="scientific">Tanacetum cinerariifolium</name>
    <name type="common">Dalmatian daisy</name>
    <name type="synonym">Chrysanthemum cinerariifolium</name>
    <dbReference type="NCBI Taxonomy" id="118510"/>
    <lineage>
        <taxon>Eukaryota</taxon>
        <taxon>Viridiplantae</taxon>
        <taxon>Streptophyta</taxon>
        <taxon>Embryophyta</taxon>
        <taxon>Tracheophyta</taxon>
        <taxon>Spermatophyta</taxon>
        <taxon>Magnoliopsida</taxon>
        <taxon>eudicotyledons</taxon>
        <taxon>Gunneridae</taxon>
        <taxon>Pentapetalae</taxon>
        <taxon>asterids</taxon>
        <taxon>campanulids</taxon>
        <taxon>Asterales</taxon>
        <taxon>Asteraceae</taxon>
        <taxon>Asteroideae</taxon>
        <taxon>Anthemideae</taxon>
        <taxon>Anthemidinae</taxon>
        <taxon>Tanacetum</taxon>
    </lineage>
</organism>
<dbReference type="CDD" id="cd09272">
    <property type="entry name" value="RNase_HI_RT_Ty1"/>
    <property type="match status" value="1"/>
</dbReference>
<name>A0A6L2LKZ8_TANCI</name>
<dbReference type="SUPFAM" id="SSF56672">
    <property type="entry name" value="DNA/RNA polymerases"/>
    <property type="match status" value="1"/>
</dbReference>
<dbReference type="Pfam" id="PF07727">
    <property type="entry name" value="RVT_2"/>
    <property type="match status" value="1"/>
</dbReference>
<sequence>MACLAMLPHRRNFFLDWLETATSPLRKAVITLIISSMVLGMLSFNLLIRSGLVMLCIKPKMRMHLRGPLTCMLSVLKRFMKAFVGSPSLCLMRWISKRSLIFPVSALVILIFREKGPLNTDWSPVMRFLASFLLLLGSPTDMHVLALLFSLACPRHGATFGPRASSSHWLGSFTSYSGEDTRVLFLEASPRRGTQDRFQAHFLGEFLERSCVWSHGCRQLVSTKPMRKGFRGMTCSQEWSLWSWRIGFVQNDTWADVHCFDVHNDGYFAHLPLRYVNGVILNMCVSRMPYEKFVEFVKEKCRNYFQGLYYQVPNIDLERGLVRVGNDRELSYVFDVEETFGRLNIYLDHLDMDLSEYLSQTIINEMDAYVSKIIGLLSIHKNQTMAKMQQRVLKLERVLLDKGKDATTGVEARISTTDKDKEKVSQDATKGVEARTSNVDSDYDCEFDSDDDTGYHSDKSVDYLSLEINEPNYENNMPTDNARGETFEEHDIYMNELSIRLKTTDEDGKTEDPFISVEKHVERYPMYDETIYWRLRKPNVGEKYVTVDQFKKCLTYYALANGFSLWYETSSEKKVVAKCEQRPLRLFVSESKQRKQNRYPSVSRDELSACPLRCYASPVVKPTTVRTVLSLALSQNWPMYQLDVKNSFLNGDLSETVYMYEPPEFDMTDLGTLNYFFGISATRDSTGMFMSQKKDLISDPTLYHSLEGGLQYLTFTCPYISYAMQRLYLHMHDPREPYLDFGLQLYASGDNLLSWSAKRKHTLSSSSAEAEYKGVANAVAETAWLRNLLRELHTPLLSTTLVYRDNVSAIYMTANPVQHYRTKHIEIDIHFVHDMVARGQYSCSSCTISLPVC</sequence>
<protein>
    <submittedName>
        <fullName evidence="3">Ribonuclease H-like domain-containing protein</fullName>
    </submittedName>
</protein>
<dbReference type="InterPro" id="IPR013103">
    <property type="entry name" value="RVT_2"/>
</dbReference>
<comment type="caution">
    <text evidence="3">The sequence shown here is derived from an EMBL/GenBank/DDBJ whole genome shotgun (WGS) entry which is preliminary data.</text>
</comment>
<keyword evidence="1" id="KW-0812">Transmembrane</keyword>